<accession>A0A9P9F8U7</accession>
<evidence type="ECO:0000256" key="1">
    <source>
        <dbReference type="ARBA" id="ARBA00022737"/>
    </source>
</evidence>
<sequence length="394" mass="44127">MMTLALEADQATILLEMAQKTVLDRLPVSIGSSFDSHAEEHNSTCLLPTRVRLVRKISAWADYLGAEAGFWLNGIVGTGKSTIFRTIAQSFAGKGHLGASFFFKRGEADRGSLFKFFTAIVADPIVREPAIARHVKDAINTEPTILTNPMREQFDKLILQPLSNISPNAGKDDPIIIIVDAVHGCGREDDIRLMIPLFSHAKSLQSMQLNIFLTSRPELPVRLSVKVVEGKYQDLIIHQIPEPVVEHDIFAFLEYELAKIRSWCNASVPEDRQLATKWPGQSNIKSLKKMAIPFFIFAAAVCRLLVEHKCGNPEQQLKDVLHLRTRSQESQLDATYLPVLDKLIVGLSAKQRDNVLQQFRDVLFKGIVRYGMIQNQSKCVSEAMHDLVGLCRLD</sequence>
<dbReference type="InterPro" id="IPR056884">
    <property type="entry name" value="NPHP3-like_N"/>
</dbReference>
<dbReference type="Gene3D" id="3.40.50.300">
    <property type="entry name" value="P-loop containing nucleotide triphosphate hydrolases"/>
    <property type="match status" value="1"/>
</dbReference>
<proteinExistence type="predicted"/>
<gene>
    <name evidence="3" type="ORF">B0J13DRAFT_470014</name>
</gene>
<dbReference type="EMBL" id="JAGMUU010000004">
    <property type="protein sequence ID" value="KAH7155840.1"/>
    <property type="molecule type" value="Genomic_DNA"/>
</dbReference>
<dbReference type="AlphaFoldDB" id="A0A9P9F8U7"/>
<protein>
    <recommendedName>
        <fullName evidence="2">Nephrocystin 3-like N-terminal domain-containing protein</fullName>
    </recommendedName>
</protein>
<dbReference type="Pfam" id="PF24883">
    <property type="entry name" value="NPHP3_N"/>
    <property type="match status" value="1"/>
</dbReference>
<name>A0A9P9F8U7_9HYPO</name>
<dbReference type="OrthoDB" id="674604at2759"/>
<organism evidence="3 4">
    <name type="scientific">Dactylonectria estremocensis</name>
    <dbReference type="NCBI Taxonomy" id="1079267"/>
    <lineage>
        <taxon>Eukaryota</taxon>
        <taxon>Fungi</taxon>
        <taxon>Dikarya</taxon>
        <taxon>Ascomycota</taxon>
        <taxon>Pezizomycotina</taxon>
        <taxon>Sordariomycetes</taxon>
        <taxon>Hypocreomycetidae</taxon>
        <taxon>Hypocreales</taxon>
        <taxon>Nectriaceae</taxon>
        <taxon>Dactylonectria</taxon>
    </lineage>
</organism>
<dbReference type="Proteomes" id="UP000717696">
    <property type="component" value="Unassembled WGS sequence"/>
</dbReference>
<comment type="caution">
    <text evidence="3">The sequence shown here is derived from an EMBL/GenBank/DDBJ whole genome shotgun (WGS) entry which is preliminary data.</text>
</comment>
<dbReference type="InterPro" id="IPR027417">
    <property type="entry name" value="P-loop_NTPase"/>
</dbReference>
<feature type="domain" description="Nephrocystin 3-like N-terminal" evidence="2">
    <location>
        <begin position="58"/>
        <end position="216"/>
    </location>
</feature>
<reference evidence="3" key="1">
    <citation type="journal article" date="2021" name="Nat. Commun.">
        <title>Genetic determinants of endophytism in the Arabidopsis root mycobiome.</title>
        <authorList>
            <person name="Mesny F."/>
            <person name="Miyauchi S."/>
            <person name="Thiergart T."/>
            <person name="Pickel B."/>
            <person name="Atanasova L."/>
            <person name="Karlsson M."/>
            <person name="Huettel B."/>
            <person name="Barry K.W."/>
            <person name="Haridas S."/>
            <person name="Chen C."/>
            <person name="Bauer D."/>
            <person name="Andreopoulos W."/>
            <person name="Pangilinan J."/>
            <person name="LaButti K."/>
            <person name="Riley R."/>
            <person name="Lipzen A."/>
            <person name="Clum A."/>
            <person name="Drula E."/>
            <person name="Henrissat B."/>
            <person name="Kohler A."/>
            <person name="Grigoriev I.V."/>
            <person name="Martin F.M."/>
            <person name="Hacquard S."/>
        </authorList>
    </citation>
    <scope>NUCLEOTIDE SEQUENCE</scope>
    <source>
        <strain evidence="3">MPI-CAGE-AT-0021</strain>
    </source>
</reference>
<evidence type="ECO:0000313" key="4">
    <source>
        <dbReference type="Proteomes" id="UP000717696"/>
    </source>
</evidence>
<evidence type="ECO:0000313" key="3">
    <source>
        <dbReference type="EMBL" id="KAH7155840.1"/>
    </source>
</evidence>
<dbReference type="SUPFAM" id="SSF52540">
    <property type="entry name" value="P-loop containing nucleoside triphosphate hydrolases"/>
    <property type="match status" value="1"/>
</dbReference>
<keyword evidence="1" id="KW-0677">Repeat</keyword>
<keyword evidence="4" id="KW-1185">Reference proteome</keyword>
<evidence type="ECO:0000259" key="2">
    <source>
        <dbReference type="Pfam" id="PF24883"/>
    </source>
</evidence>